<feature type="binding site" evidence="6">
    <location>
        <position position="367"/>
    </location>
    <ligand>
        <name>D-dopa</name>
        <dbReference type="ChEBI" id="CHEBI:149689"/>
    </ligand>
</feature>
<evidence type="ECO:0000256" key="6">
    <source>
        <dbReference type="PIRSR" id="PIRSR000189-1"/>
    </source>
</evidence>
<dbReference type="Proteomes" id="UP000297245">
    <property type="component" value="Unassembled WGS sequence"/>
</dbReference>
<evidence type="ECO:0000313" key="8">
    <source>
        <dbReference type="EMBL" id="THU85096.1"/>
    </source>
</evidence>
<dbReference type="GO" id="GO:0003884">
    <property type="term" value="F:D-amino-acid oxidase activity"/>
    <property type="evidence" value="ECO:0007669"/>
    <property type="project" value="InterPro"/>
</dbReference>
<keyword evidence="5" id="KW-0560">Oxidoreductase</keyword>
<dbReference type="InterPro" id="IPR023209">
    <property type="entry name" value="DAO"/>
</dbReference>
<evidence type="ECO:0000256" key="3">
    <source>
        <dbReference type="ARBA" id="ARBA00022630"/>
    </source>
</evidence>
<dbReference type="GO" id="GO:0005737">
    <property type="term" value="C:cytoplasm"/>
    <property type="evidence" value="ECO:0007669"/>
    <property type="project" value="TreeGrafter"/>
</dbReference>
<dbReference type="OrthoDB" id="2015447at2759"/>
<name>A0A4S8L8N3_DENBC</name>
<feature type="binding site" evidence="6">
    <location>
        <position position="330"/>
    </location>
    <ligand>
        <name>D-dopa</name>
        <dbReference type="ChEBI" id="CHEBI:149689"/>
    </ligand>
</feature>
<keyword evidence="3" id="KW-0285">Flavoprotein</keyword>
<comment type="cofactor">
    <cofactor evidence="1 6">
        <name>FAD</name>
        <dbReference type="ChEBI" id="CHEBI:57692"/>
    </cofactor>
</comment>
<dbReference type="AlphaFoldDB" id="A0A4S8L8N3"/>
<dbReference type="GO" id="GO:0019478">
    <property type="term" value="P:D-amino acid catabolic process"/>
    <property type="evidence" value="ECO:0007669"/>
    <property type="project" value="TreeGrafter"/>
</dbReference>
<reference evidence="8 9" key="1">
    <citation type="journal article" date="2019" name="Nat. Ecol. Evol.">
        <title>Megaphylogeny resolves global patterns of mushroom evolution.</title>
        <authorList>
            <person name="Varga T."/>
            <person name="Krizsan K."/>
            <person name="Foldi C."/>
            <person name="Dima B."/>
            <person name="Sanchez-Garcia M."/>
            <person name="Sanchez-Ramirez S."/>
            <person name="Szollosi G.J."/>
            <person name="Szarkandi J.G."/>
            <person name="Papp V."/>
            <person name="Albert L."/>
            <person name="Andreopoulos W."/>
            <person name="Angelini C."/>
            <person name="Antonin V."/>
            <person name="Barry K.W."/>
            <person name="Bougher N.L."/>
            <person name="Buchanan P."/>
            <person name="Buyck B."/>
            <person name="Bense V."/>
            <person name="Catcheside P."/>
            <person name="Chovatia M."/>
            <person name="Cooper J."/>
            <person name="Damon W."/>
            <person name="Desjardin D."/>
            <person name="Finy P."/>
            <person name="Geml J."/>
            <person name="Haridas S."/>
            <person name="Hughes K."/>
            <person name="Justo A."/>
            <person name="Karasinski D."/>
            <person name="Kautmanova I."/>
            <person name="Kiss B."/>
            <person name="Kocsube S."/>
            <person name="Kotiranta H."/>
            <person name="LaButti K.M."/>
            <person name="Lechner B.E."/>
            <person name="Liimatainen K."/>
            <person name="Lipzen A."/>
            <person name="Lukacs Z."/>
            <person name="Mihaltcheva S."/>
            <person name="Morgado L.N."/>
            <person name="Niskanen T."/>
            <person name="Noordeloos M.E."/>
            <person name="Ohm R.A."/>
            <person name="Ortiz-Santana B."/>
            <person name="Ovrebo C."/>
            <person name="Racz N."/>
            <person name="Riley R."/>
            <person name="Savchenko A."/>
            <person name="Shiryaev A."/>
            <person name="Soop K."/>
            <person name="Spirin V."/>
            <person name="Szebenyi C."/>
            <person name="Tomsovsky M."/>
            <person name="Tulloss R.E."/>
            <person name="Uehling J."/>
            <person name="Grigoriev I.V."/>
            <person name="Vagvolgyi C."/>
            <person name="Papp T."/>
            <person name="Martin F.M."/>
            <person name="Miettinen O."/>
            <person name="Hibbett D.S."/>
            <person name="Nagy L.G."/>
        </authorList>
    </citation>
    <scope>NUCLEOTIDE SEQUENCE [LARGE SCALE GENOMIC DNA]</scope>
    <source>
        <strain evidence="8 9">CBS 962.96</strain>
    </source>
</reference>
<evidence type="ECO:0000256" key="2">
    <source>
        <dbReference type="ARBA" id="ARBA00006730"/>
    </source>
</evidence>
<dbReference type="SUPFAM" id="SSF51971">
    <property type="entry name" value="Nucleotide-binding domain"/>
    <property type="match status" value="1"/>
</dbReference>
<dbReference type="Pfam" id="PF01266">
    <property type="entry name" value="DAO"/>
    <property type="match status" value="1"/>
</dbReference>
<dbReference type="Gene3D" id="3.40.50.720">
    <property type="entry name" value="NAD(P)-binding Rossmann-like Domain"/>
    <property type="match status" value="1"/>
</dbReference>
<proteinExistence type="inferred from homology"/>
<accession>A0A4S8L8N3</accession>
<dbReference type="SUPFAM" id="SSF54373">
    <property type="entry name" value="FAD-linked reductases, C-terminal domain"/>
    <property type="match status" value="1"/>
</dbReference>
<evidence type="ECO:0000256" key="4">
    <source>
        <dbReference type="ARBA" id="ARBA00022827"/>
    </source>
</evidence>
<dbReference type="PIRSF" id="PIRSF000189">
    <property type="entry name" value="D-aa_oxidase"/>
    <property type="match status" value="1"/>
</dbReference>
<protein>
    <submittedName>
        <fullName evidence="8">Nucleotide-binding domain-containing protein</fullName>
    </submittedName>
</protein>
<comment type="similarity">
    <text evidence="2">Belongs to the DAMOX/DASOX family.</text>
</comment>
<organism evidence="8 9">
    <name type="scientific">Dendrothele bispora (strain CBS 962.96)</name>
    <dbReference type="NCBI Taxonomy" id="1314807"/>
    <lineage>
        <taxon>Eukaryota</taxon>
        <taxon>Fungi</taxon>
        <taxon>Dikarya</taxon>
        <taxon>Basidiomycota</taxon>
        <taxon>Agaricomycotina</taxon>
        <taxon>Agaricomycetes</taxon>
        <taxon>Agaricomycetidae</taxon>
        <taxon>Agaricales</taxon>
        <taxon>Agaricales incertae sedis</taxon>
        <taxon>Dendrothele</taxon>
    </lineage>
</organism>
<feature type="binding site" evidence="6">
    <location>
        <begin position="57"/>
        <end position="58"/>
    </location>
    <ligand>
        <name>FAD</name>
        <dbReference type="ChEBI" id="CHEBI:57692"/>
    </ligand>
</feature>
<keyword evidence="4 6" id="KW-0274">FAD</keyword>
<evidence type="ECO:0000256" key="1">
    <source>
        <dbReference type="ARBA" id="ARBA00001974"/>
    </source>
</evidence>
<dbReference type="PANTHER" id="PTHR11530">
    <property type="entry name" value="D-AMINO ACID OXIDASE"/>
    <property type="match status" value="1"/>
</dbReference>
<gene>
    <name evidence="8" type="ORF">K435DRAFT_783470</name>
</gene>
<evidence type="ECO:0000313" key="9">
    <source>
        <dbReference type="Proteomes" id="UP000297245"/>
    </source>
</evidence>
<dbReference type="Gene3D" id="3.30.9.10">
    <property type="entry name" value="D-Amino Acid Oxidase, subunit A, domain 2"/>
    <property type="match status" value="1"/>
</dbReference>
<dbReference type="EMBL" id="ML179566">
    <property type="protein sequence ID" value="THU85096.1"/>
    <property type="molecule type" value="Genomic_DNA"/>
</dbReference>
<dbReference type="PANTHER" id="PTHR11530:SF11">
    <property type="entry name" value="D-ASPARTATE OXIDASE"/>
    <property type="match status" value="1"/>
</dbReference>
<dbReference type="InterPro" id="IPR006076">
    <property type="entry name" value="FAD-dep_OxRdtase"/>
</dbReference>
<keyword evidence="9" id="KW-1185">Reference proteome</keyword>
<evidence type="ECO:0000256" key="5">
    <source>
        <dbReference type="ARBA" id="ARBA00023002"/>
    </source>
</evidence>
<dbReference type="GO" id="GO:0071949">
    <property type="term" value="F:FAD binding"/>
    <property type="evidence" value="ECO:0007669"/>
    <property type="project" value="InterPro"/>
</dbReference>
<evidence type="ECO:0000259" key="7">
    <source>
        <dbReference type="Pfam" id="PF01266"/>
    </source>
</evidence>
<sequence length="391" mass="43251">MTETSFQVLPHIVVIGAGVIGLSTAIKIQEGGRYTTTVISELFPEDVNHPERSSKYTSSWAGAIQTGFPPKNSLLYRAIEETFHTMWDLSAPDNPAAHCFLRVPLKYHALDNSEESEAYKMPWYADTKVSHGPDQKGMVIQVNTVTVEPARYLPYLMTRFRGAGGRTVRGTVKHLDQLFQGNFEVEEIHGNMTQESTEKLTRLSPPEAVIVCAGLGSRILGGVEDSSMHPVRGQTVFIKAPWIKVAQMKEEGDGGETYIFPRRSGEVVLGGIYTPNDWFDQPRTEIKDDILRRTLKLCPELVPSEVLEEGNPPTVDDLKKLIIGEGCGLRPGRTGGIRLEVDLMDSKYGPDQSSRKTPVIYNYGHTGLGYSSSWGSASRALELLEEALVKV</sequence>
<feature type="domain" description="FAD dependent oxidoreductase" evidence="7">
    <location>
        <begin position="12"/>
        <end position="378"/>
    </location>
</feature>